<accession>A0A8J2PQB7</accession>
<feature type="non-terminal residue" evidence="1">
    <location>
        <position position="1"/>
    </location>
</feature>
<protein>
    <submittedName>
        <fullName evidence="1">Uncharacterized protein</fullName>
    </submittedName>
</protein>
<sequence length="43" mass="4947">PSLRLDDRDPAASWEPAFEVTLTESPRCFLITIDSWILVLLMK</sequence>
<organism evidence="1 2">
    <name type="scientific">Allacma fusca</name>
    <dbReference type="NCBI Taxonomy" id="39272"/>
    <lineage>
        <taxon>Eukaryota</taxon>
        <taxon>Metazoa</taxon>
        <taxon>Ecdysozoa</taxon>
        <taxon>Arthropoda</taxon>
        <taxon>Hexapoda</taxon>
        <taxon>Collembola</taxon>
        <taxon>Symphypleona</taxon>
        <taxon>Sminthuridae</taxon>
        <taxon>Allacma</taxon>
    </lineage>
</organism>
<reference evidence="1" key="1">
    <citation type="submission" date="2021-06" db="EMBL/GenBank/DDBJ databases">
        <authorList>
            <person name="Hodson N. C."/>
            <person name="Mongue J. A."/>
            <person name="Jaron S. K."/>
        </authorList>
    </citation>
    <scope>NUCLEOTIDE SEQUENCE</scope>
</reference>
<gene>
    <name evidence="1" type="ORF">AFUS01_LOCUS39132</name>
</gene>
<evidence type="ECO:0000313" key="1">
    <source>
        <dbReference type="EMBL" id="CAG7829259.1"/>
    </source>
</evidence>
<proteinExistence type="predicted"/>
<comment type="caution">
    <text evidence="1">The sequence shown here is derived from an EMBL/GenBank/DDBJ whole genome shotgun (WGS) entry which is preliminary data.</text>
</comment>
<dbReference type="Proteomes" id="UP000708208">
    <property type="component" value="Unassembled WGS sequence"/>
</dbReference>
<evidence type="ECO:0000313" key="2">
    <source>
        <dbReference type="Proteomes" id="UP000708208"/>
    </source>
</evidence>
<keyword evidence="2" id="KW-1185">Reference proteome</keyword>
<name>A0A8J2PQB7_9HEXA</name>
<dbReference type="EMBL" id="CAJVCH010550716">
    <property type="protein sequence ID" value="CAG7829259.1"/>
    <property type="molecule type" value="Genomic_DNA"/>
</dbReference>
<dbReference type="AlphaFoldDB" id="A0A8J2PQB7"/>